<evidence type="ECO:0000256" key="9">
    <source>
        <dbReference type="ARBA" id="ARBA00023251"/>
    </source>
</evidence>
<dbReference type="EMBL" id="JAWXXX010000001">
    <property type="protein sequence ID" value="MDX5893799.1"/>
    <property type="molecule type" value="Genomic_DNA"/>
</dbReference>
<comment type="similarity">
    <text evidence="2">Belongs to the ABC transporter superfamily.</text>
</comment>
<dbReference type="InterPro" id="IPR027417">
    <property type="entry name" value="P-loop_NTPase"/>
</dbReference>
<dbReference type="STRING" id="42256.RradSPS_1109"/>
<reference evidence="12" key="2">
    <citation type="submission" date="2023-11" db="EMBL/GenBank/DDBJ databases">
        <title>MicrobeMod: A computational toolkit for identifying prokaryotic methylation and restriction-modification with nanopore sequencing.</title>
        <authorList>
            <person name="Crits-Christoph A."/>
            <person name="Kang S.C."/>
            <person name="Lee H."/>
            <person name="Ostrov N."/>
        </authorList>
    </citation>
    <scope>NUCLEOTIDE SEQUENCE</scope>
    <source>
        <strain evidence="12">ATCC 51242</strain>
    </source>
</reference>
<dbReference type="GO" id="GO:0005886">
    <property type="term" value="C:plasma membrane"/>
    <property type="evidence" value="ECO:0007669"/>
    <property type="project" value="UniProtKB-SubCell"/>
</dbReference>
<dbReference type="InterPro" id="IPR003439">
    <property type="entry name" value="ABC_transporter-like_ATP-bd"/>
</dbReference>
<reference evidence="11 13" key="1">
    <citation type="submission" date="2014-03" db="EMBL/GenBank/DDBJ databases">
        <title>Complete genome sequence of the Radio-Resistant Rubrobacter radiotolerans RSPS-4.</title>
        <authorList>
            <person name="Egas C.C."/>
            <person name="Barroso C.C."/>
            <person name="Froufe H.J.C."/>
            <person name="Pacheco J.J."/>
            <person name="Albuquerque L.L."/>
            <person name="da Costa M.M.S."/>
        </authorList>
    </citation>
    <scope>NUCLEOTIDE SEQUENCE [LARGE SCALE GENOMIC DNA]</scope>
    <source>
        <strain evidence="11 13">RSPS-4</strain>
    </source>
</reference>
<dbReference type="HOGENOM" id="CLU_000604_1_2_11"/>
<evidence type="ECO:0000256" key="2">
    <source>
        <dbReference type="ARBA" id="ARBA00005417"/>
    </source>
</evidence>
<dbReference type="GO" id="GO:0005524">
    <property type="term" value="F:ATP binding"/>
    <property type="evidence" value="ECO:0007669"/>
    <property type="project" value="UniProtKB-KW"/>
</dbReference>
<evidence type="ECO:0000256" key="5">
    <source>
        <dbReference type="ARBA" id="ARBA00022741"/>
    </source>
</evidence>
<dbReference type="eggNOG" id="COG1131">
    <property type="taxonomic scope" value="Bacteria"/>
</dbReference>
<accession>A0A023X1P3</accession>
<evidence type="ECO:0000256" key="6">
    <source>
        <dbReference type="ARBA" id="ARBA00022840"/>
    </source>
</evidence>
<evidence type="ECO:0000256" key="8">
    <source>
        <dbReference type="ARBA" id="ARBA00023136"/>
    </source>
</evidence>
<keyword evidence="6 12" id="KW-0067">ATP-binding</keyword>
<comment type="subcellular location">
    <subcellularLocation>
        <location evidence="1">Cell membrane</location>
        <topology evidence="1">Peripheral membrane protein</topology>
    </subcellularLocation>
</comment>
<dbReference type="GO" id="GO:0046677">
    <property type="term" value="P:response to antibiotic"/>
    <property type="evidence" value="ECO:0007669"/>
    <property type="project" value="UniProtKB-KW"/>
</dbReference>
<dbReference type="FunFam" id="3.40.50.300:FF:000589">
    <property type="entry name" value="ABC transporter, ATP-binding subunit"/>
    <property type="match status" value="1"/>
</dbReference>
<dbReference type="RefSeq" id="WP_038681252.1">
    <property type="nucleotide sequence ID" value="NZ_CP007514.1"/>
</dbReference>
<dbReference type="InterPro" id="IPR003593">
    <property type="entry name" value="AAA+_ATPase"/>
</dbReference>
<dbReference type="Gene3D" id="3.40.50.300">
    <property type="entry name" value="P-loop containing nucleotide triphosphate hydrolases"/>
    <property type="match status" value="1"/>
</dbReference>
<evidence type="ECO:0000256" key="7">
    <source>
        <dbReference type="ARBA" id="ARBA00022967"/>
    </source>
</evidence>
<dbReference type="PROSITE" id="PS00211">
    <property type="entry name" value="ABC_TRANSPORTER_1"/>
    <property type="match status" value="1"/>
</dbReference>
<dbReference type="PANTHER" id="PTHR42711">
    <property type="entry name" value="ABC TRANSPORTER ATP-BINDING PROTEIN"/>
    <property type="match status" value="1"/>
</dbReference>
<keyword evidence="8" id="KW-0472">Membrane</keyword>
<name>A0A023X1P3_RUBRA</name>
<keyword evidence="5" id="KW-0547">Nucleotide-binding</keyword>
<sequence>MTATQRRTTDLATLAARDLRKSYDGFEAVRGVDFSVRRGECFGFLGPNGAGKSTTMKMIYGSAVPTSGELEVVGLDVKRSVREVKRRIGIVPQENNLDEELEVEENLLVYGRYFDLKSKVIRQRTESLLDFVQLREKSRAKVEELSGGMKRRLLIARALINDPELVVLDEPTTGLDPQARHLVWEKLRQLKSEGTTLILTTHYMDEAAQLCDRLVIMDGGRIIAEGDPLTLIRENTSPEVLELRPSPERLEELQFFLAAESDHVERSADLLLAYTSDSDALRARVRASGIPVENAFDRHAGLEDVFLRLTGRRLVE</sequence>
<dbReference type="InterPro" id="IPR017871">
    <property type="entry name" value="ABC_transporter-like_CS"/>
</dbReference>
<dbReference type="KEGG" id="rrd:RradSPS_1109"/>
<dbReference type="PROSITE" id="PS50893">
    <property type="entry name" value="ABC_TRANSPORTER_2"/>
    <property type="match status" value="1"/>
</dbReference>
<keyword evidence="7" id="KW-1278">Translocase</keyword>
<evidence type="ECO:0000256" key="3">
    <source>
        <dbReference type="ARBA" id="ARBA00022448"/>
    </source>
</evidence>
<dbReference type="Proteomes" id="UP001281130">
    <property type="component" value="Unassembled WGS sequence"/>
</dbReference>
<keyword evidence="3" id="KW-0813">Transport</keyword>
<organism evidence="11 13">
    <name type="scientific">Rubrobacter radiotolerans</name>
    <name type="common">Arthrobacter radiotolerans</name>
    <dbReference type="NCBI Taxonomy" id="42256"/>
    <lineage>
        <taxon>Bacteria</taxon>
        <taxon>Bacillati</taxon>
        <taxon>Actinomycetota</taxon>
        <taxon>Rubrobacteria</taxon>
        <taxon>Rubrobacterales</taxon>
        <taxon>Rubrobacteraceae</taxon>
        <taxon>Rubrobacter</taxon>
    </lineage>
</organism>
<evidence type="ECO:0000313" key="13">
    <source>
        <dbReference type="Proteomes" id="UP000025229"/>
    </source>
</evidence>
<dbReference type="Pfam" id="PF00005">
    <property type="entry name" value="ABC_tran"/>
    <property type="match status" value="1"/>
</dbReference>
<dbReference type="Proteomes" id="UP000025229">
    <property type="component" value="Chromosome"/>
</dbReference>
<evidence type="ECO:0000259" key="10">
    <source>
        <dbReference type="PROSITE" id="PS50893"/>
    </source>
</evidence>
<gene>
    <name evidence="11" type="ORF">RradSPS_1109</name>
    <name evidence="12" type="ORF">SIL72_07120</name>
</gene>
<dbReference type="EMBL" id="CP007514">
    <property type="protein sequence ID" value="AHY46392.1"/>
    <property type="molecule type" value="Genomic_DNA"/>
</dbReference>
<keyword evidence="13" id="KW-1185">Reference proteome</keyword>
<evidence type="ECO:0000256" key="1">
    <source>
        <dbReference type="ARBA" id="ARBA00004202"/>
    </source>
</evidence>
<evidence type="ECO:0000313" key="11">
    <source>
        <dbReference type="EMBL" id="AHY46392.1"/>
    </source>
</evidence>
<dbReference type="InterPro" id="IPR050763">
    <property type="entry name" value="ABC_transporter_ATP-binding"/>
</dbReference>
<feature type="domain" description="ABC transporter" evidence="10">
    <location>
        <begin position="14"/>
        <end position="244"/>
    </location>
</feature>
<keyword evidence="4" id="KW-1003">Cell membrane</keyword>
<dbReference type="AlphaFoldDB" id="A0A023X1P3"/>
<dbReference type="PANTHER" id="PTHR42711:SF5">
    <property type="entry name" value="ABC TRANSPORTER ATP-BINDING PROTEIN NATA"/>
    <property type="match status" value="1"/>
</dbReference>
<dbReference type="GO" id="GO:0016887">
    <property type="term" value="F:ATP hydrolysis activity"/>
    <property type="evidence" value="ECO:0007669"/>
    <property type="project" value="InterPro"/>
</dbReference>
<dbReference type="OrthoDB" id="3452254at2"/>
<evidence type="ECO:0000256" key="4">
    <source>
        <dbReference type="ARBA" id="ARBA00022475"/>
    </source>
</evidence>
<dbReference type="SMART" id="SM00382">
    <property type="entry name" value="AAA"/>
    <property type="match status" value="1"/>
</dbReference>
<protein>
    <submittedName>
        <fullName evidence="11">ABC-type multidrug transport system ATPase component</fullName>
    </submittedName>
    <submittedName>
        <fullName evidence="12">ATP-binding cassette domain-containing protein</fullName>
    </submittedName>
</protein>
<evidence type="ECO:0000313" key="12">
    <source>
        <dbReference type="EMBL" id="MDX5893799.1"/>
    </source>
</evidence>
<proteinExistence type="inferred from homology"/>
<dbReference type="SUPFAM" id="SSF52540">
    <property type="entry name" value="P-loop containing nucleoside triphosphate hydrolases"/>
    <property type="match status" value="1"/>
</dbReference>
<keyword evidence="9" id="KW-0046">Antibiotic resistance</keyword>